<dbReference type="PANTHER" id="PTHR42934:SF2">
    <property type="entry name" value="GLYCOLATE OXIDASE SUBUNIT GLCD"/>
    <property type="match status" value="1"/>
</dbReference>
<evidence type="ECO:0000256" key="3">
    <source>
        <dbReference type="ARBA" id="ARBA00022827"/>
    </source>
</evidence>
<dbReference type="InterPro" id="IPR036318">
    <property type="entry name" value="FAD-bd_PCMH-like_sf"/>
</dbReference>
<dbReference type="InterPro" id="IPR016166">
    <property type="entry name" value="FAD-bd_PCMH"/>
</dbReference>
<dbReference type="GO" id="GO:0071949">
    <property type="term" value="F:FAD binding"/>
    <property type="evidence" value="ECO:0007669"/>
    <property type="project" value="InterPro"/>
</dbReference>
<organism evidence="6 7">
    <name type="scientific">Victivallis lenta</name>
    <dbReference type="NCBI Taxonomy" id="2606640"/>
    <lineage>
        <taxon>Bacteria</taxon>
        <taxon>Pseudomonadati</taxon>
        <taxon>Lentisphaerota</taxon>
        <taxon>Lentisphaeria</taxon>
        <taxon>Victivallales</taxon>
        <taxon>Victivallaceae</taxon>
        <taxon>Victivallis</taxon>
    </lineage>
</organism>
<sequence>MSLSYKQFDETDLAELRKICAPERVIPGAGISEDYCHDELSGTFSRPDALVKAMSAEEVSAIMKYASANRIPVTPRGQGTGLVGGSVALFGGIMVDLSGMNRFLELDEENMTLTLEPGVLLMEISKYVEERGLFYPPDPGEKTATIGGNINTNAGGMRAVKYGVTRDYVRGLEVVLADGSIVELGGKVVKNSSGYSLKDLIVGSEGTLGIVTKAILRLLPLPRFKISLLVPFPDLPSAIRTVPAVIRASSVPTAVEFMEREVILAAEEFLGRKFPDNSSDAYLLLTFDGASKEEIDLASREAAHTCLAAGAIDVFLSNTAERNESIWSARGAFLEAIKASTTEMDECDVVVPRRDVAEFVLFSHSLQEKYGVRLRSFGHAGDGNLHIYVLRDGLDDAAWEKTLAAVFGELYARARQLNGKVSGEHGIGHAKRPYLAESQSASEQMLMAGIKQVFDPLNILNPSKVITPLNERDTIS</sequence>
<dbReference type="InterPro" id="IPR016169">
    <property type="entry name" value="FAD-bd_PCMH_sub2"/>
</dbReference>
<dbReference type="Proteomes" id="UP000435649">
    <property type="component" value="Unassembled WGS sequence"/>
</dbReference>
<dbReference type="Gene3D" id="1.10.45.10">
    <property type="entry name" value="Vanillyl-alcohol Oxidase, Chain A, domain 4"/>
    <property type="match status" value="1"/>
</dbReference>
<dbReference type="Gene3D" id="3.30.465.10">
    <property type="match status" value="1"/>
</dbReference>
<keyword evidence="7" id="KW-1185">Reference proteome</keyword>
<evidence type="ECO:0000259" key="5">
    <source>
        <dbReference type="PROSITE" id="PS51387"/>
    </source>
</evidence>
<dbReference type="Pfam" id="PF01565">
    <property type="entry name" value="FAD_binding_4"/>
    <property type="match status" value="1"/>
</dbReference>
<dbReference type="RefSeq" id="WP_154416683.1">
    <property type="nucleotide sequence ID" value="NZ_CALXOB010000042.1"/>
</dbReference>
<accession>A0A844FWX9</accession>
<dbReference type="Gene3D" id="3.30.70.2190">
    <property type="match status" value="1"/>
</dbReference>
<gene>
    <name evidence="6" type="ORF">FYJ85_00845</name>
</gene>
<dbReference type="SUPFAM" id="SSF55103">
    <property type="entry name" value="FAD-linked oxidases, C-terminal domain"/>
    <property type="match status" value="1"/>
</dbReference>
<name>A0A844FWX9_9BACT</name>
<dbReference type="InterPro" id="IPR016171">
    <property type="entry name" value="Vanillyl_alc_oxidase_C-sub2"/>
</dbReference>
<dbReference type="InterPro" id="IPR004113">
    <property type="entry name" value="FAD-bd_oxidored_4_C"/>
</dbReference>
<dbReference type="AlphaFoldDB" id="A0A844FWX9"/>
<dbReference type="Gene3D" id="3.30.70.2740">
    <property type="match status" value="1"/>
</dbReference>
<dbReference type="FunFam" id="1.10.45.10:FF:000001">
    <property type="entry name" value="D-lactate dehydrogenase mitochondrial"/>
    <property type="match status" value="1"/>
</dbReference>
<dbReference type="InterPro" id="IPR006094">
    <property type="entry name" value="Oxid_FAD_bind_N"/>
</dbReference>
<dbReference type="EMBL" id="VUNS01000001">
    <property type="protein sequence ID" value="MST95596.1"/>
    <property type="molecule type" value="Genomic_DNA"/>
</dbReference>
<keyword evidence="3" id="KW-0274">FAD</keyword>
<dbReference type="PROSITE" id="PS51387">
    <property type="entry name" value="FAD_PCMH"/>
    <property type="match status" value="1"/>
</dbReference>
<keyword evidence="2" id="KW-0285">Flavoprotein</keyword>
<dbReference type="InterPro" id="IPR016164">
    <property type="entry name" value="FAD-linked_Oxase-like_C"/>
</dbReference>
<evidence type="ECO:0000256" key="2">
    <source>
        <dbReference type="ARBA" id="ARBA00022630"/>
    </source>
</evidence>
<comment type="cofactor">
    <cofactor evidence="1">
        <name>FAD</name>
        <dbReference type="ChEBI" id="CHEBI:57692"/>
    </cofactor>
</comment>
<evidence type="ECO:0000256" key="4">
    <source>
        <dbReference type="ARBA" id="ARBA00023002"/>
    </source>
</evidence>
<reference evidence="6 7" key="1">
    <citation type="submission" date="2019-08" db="EMBL/GenBank/DDBJ databases">
        <title>In-depth cultivation of the pig gut microbiome towards novel bacterial diversity and tailored functional studies.</title>
        <authorList>
            <person name="Wylensek D."/>
            <person name="Hitch T.C.A."/>
            <person name="Clavel T."/>
        </authorList>
    </citation>
    <scope>NUCLEOTIDE SEQUENCE [LARGE SCALE GENOMIC DNA]</scope>
    <source>
        <strain evidence="6 7">BBE-744-WT-12</strain>
    </source>
</reference>
<dbReference type="GO" id="GO:0016491">
    <property type="term" value="F:oxidoreductase activity"/>
    <property type="evidence" value="ECO:0007669"/>
    <property type="project" value="UniProtKB-KW"/>
</dbReference>
<dbReference type="PANTHER" id="PTHR42934">
    <property type="entry name" value="GLYCOLATE OXIDASE SUBUNIT GLCD"/>
    <property type="match status" value="1"/>
</dbReference>
<protein>
    <submittedName>
        <fullName evidence="6">FAD-binding oxidoreductase</fullName>
    </submittedName>
</protein>
<dbReference type="Pfam" id="PF02913">
    <property type="entry name" value="FAD-oxidase_C"/>
    <property type="match status" value="1"/>
</dbReference>
<proteinExistence type="predicted"/>
<feature type="domain" description="FAD-binding PCMH-type" evidence="5">
    <location>
        <begin position="43"/>
        <end position="221"/>
    </location>
</feature>
<comment type="caution">
    <text evidence="6">The sequence shown here is derived from an EMBL/GenBank/DDBJ whole genome shotgun (WGS) entry which is preliminary data.</text>
</comment>
<evidence type="ECO:0000313" key="6">
    <source>
        <dbReference type="EMBL" id="MST95596.1"/>
    </source>
</evidence>
<evidence type="ECO:0000313" key="7">
    <source>
        <dbReference type="Proteomes" id="UP000435649"/>
    </source>
</evidence>
<keyword evidence="4" id="KW-0560">Oxidoreductase</keyword>
<evidence type="ECO:0000256" key="1">
    <source>
        <dbReference type="ARBA" id="ARBA00001974"/>
    </source>
</evidence>
<dbReference type="InterPro" id="IPR051914">
    <property type="entry name" value="FAD-linked_OxidoTrans_Type4"/>
</dbReference>
<dbReference type="SUPFAM" id="SSF56176">
    <property type="entry name" value="FAD-binding/transporter-associated domain-like"/>
    <property type="match status" value="1"/>
</dbReference>